<feature type="coiled-coil region" evidence="1">
    <location>
        <begin position="378"/>
        <end position="405"/>
    </location>
</feature>
<dbReference type="OrthoDB" id="48258at2759"/>
<dbReference type="Pfam" id="PF03372">
    <property type="entry name" value="Exo_endo_phos"/>
    <property type="match status" value="1"/>
</dbReference>
<evidence type="ECO:0000256" key="2">
    <source>
        <dbReference type="SAM" id="MobiDB-lite"/>
    </source>
</evidence>
<feature type="compositionally biased region" description="Low complexity" evidence="2">
    <location>
        <begin position="1896"/>
        <end position="1926"/>
    </location>
</feature>
<feature type="domain" description="Endonuclease/exonuclease/phosphatase" evidence="3">
    <location>
        <begin position="37"/>
        <end position="227"/>
    </location>
</feature>
<proteinExistence type="predicted"/>
<protein>
    <submittedName>
        <fullName evidence="4">Endonuclease/exonuclease/phosphatase family protein</fullName>
    </submittedName>
</protein>
<dbReference type="Proteomes" id="UP000693970">
    <property type="component" value="Unassembled WGS sequence"/>
</dbReference>
<dbReference type="InterPro" id="IPR005135">
    <property type="entry name" value="Endo/exonuclease/phosphatase"/>
</dbReference>
<sequence length="1926" mass="219472">MGIAETHLDTKYPNLVQTCAKAARRTFAHSRICMASSRRTYNASYKPGGTAMISNGPVTGRITQTHSDSMGRWCSTSYRGASGHHLTVVIAYQVCKTQPTKDMSATLSQQPIRKTAAVTQQYSMMVEQNPHTTLHPRDQFRIDMLDFLRDLQKQNHEIILMGDFNEPLGSEARGMLHIANSCALVDLLALKIGTCSFNTYIGGSDRIDYVLVSPRVATACKAAGYEPVKYRFKGDHRGFFLDFDTTQLFRNATIPLPPPAARMIQSKHRPSCETYIRLKHKYLTDHRWFDRLAEVTETPTFKGPTIEGLDRDWTRASIHAEKHCRQPPNPPYCQELASKRTRKNALNIIISAARWNIPMRAAREKAVLKCTETLPDSLEECQAEYKQLRKDIQQIEAQAVSIRRSEQEAQLQARLADGEKAGAIALRNIMIAEETKEMWRQLRSLNPVGDQGITTIEVPTDGNFETNHCKECTDWTTIGEPKNIEAALLKRNRIHFGQAQGTPPTISPLREKINWSASTYESELILEGDHIDSAVLSAAEKLMLTHFRRTTNLDTVTAQITEAEWEGKMKIWNENTSTSPSGMHLGHHKAIIKPFPVPENYDYEDPDKPPLCEDLRNDLVQGQLQLVNYAIKHSYCYIRWSKVATFMIQKEPGNTKVHRLRVIHLYEADFNLLLGVKWRQLTHHCIDTNLLNPWQFGGLPGRDATTPVFLEELQWEISRASRRSLLRMDFDATSCYDRIIPNIANLAGRSFGQHRALCFLHAKFLEDAQYILKTKLGLSEEAYSHCELHPIFGTGQGSANSPVIWVLISSRLFDAHTTKANGATFLSPDGSIRTHIYMVGFVDDSANCINDFTNSFQEVETLLHKAQQDAQLWNDLLDSSGGALEVRKCMFHLAHYQFTPRGAPVLQSFAPDQLSVQVHEPGPHGTTVPIKYLQPTTSRKTLGCYKSPAGGYKQSLQVITENAIAKATLVAKSALDPKCAMRYYTSVFLPSVTYPLPTCSIPEKQLRKLHNQTAGLFLNRLGYSRKTPRAVVFGPPSLGGANFRPLYDEQGSRQVELILKHLRTPSGTNDHLRIALAWTQRLSGTSYSVLENPADALPHLETVFFPSVRAYLTATNSKFELQEKYCTPKQRVNDSHIMDIVLSSHIFTPAQIRQINYCRLYLQVHTIADLGTAGGTHMDRAFIHGETTVTSSTSAELEITQHCPDSAHPWNQWKRACNLWCDTQTGSLHSTLGKWLHPHEKLRRVWPYYYDPTKKRLFVRTSAGFSQHRYNRHRKRFRPTVQRVITTLPPLCYPVECFEGHYGFYVPRGQHNVLEESRPPTPTCFQDFLDSQPDWSRDMLGNLESKLSYEEIASKLRESQHHPSSACDGSVANEQGTFGWSMNLKNGTTIIEGSGPAYGSPMDSYRAEAYGKCSILQFLFLLREYYDLTLAPMQVYCDNEALVKNVNKAREQSRPQFPNDALKASWDVLQAVVRLAKLLPQITFHHIKGHQDTQVALDKLSRPAKLNVQADKLAGSYQRLSSHKNIQAPMIEGTKCHLISDGQTVASKHRKRIRDHRRTKELKTYIKQKTGMSEAAFADIDWQSHERSVKTFKDGPHIFLVKFLHGWLPVGKLVSRYNPVKYPSACPSCDEPVEDSKHFHTCPNPERRKWHAALKTSLRHRCESVDTDPALLDLLLWGLNHWLQGTPIPAHRVPERIAHLLHSQTTIGWDNFLLGRWSRHWTTLQLQYLQRNHIEVKKKNHGLSWSSNIIRLMWDHCYKEWKTRNSARHGKDAEDKAQRRLETAHRSIRDLYDLKPRCSIQAQRHYFYPTVEDHFRRDTDARSLENWLETYQPMIMQNIRHRRDNSDRRLRQIDDVFHLIRTVPPSNPAPTVAPRQRTPTLTTRPITTYFRPHRITSPTPTLETPTTTARTSSTSNNPTTTAPQPP</sequence>
<reference evidence="4" key="1">
    <citation type="journal article" date="2021" name="Sci. Rep.">
        <title>Diploid genomic architecture of Nitzschia inconspicua, an elite biomass production diatom.</title>
        <authorList>
            <person name="Oliver A."/>
            <person name="Podell S."/>
            <person name="Pinowska A."/>
            <person name="Traller J.C."/>
            <person name="Smith S.R."/>
            <person name="McClure R."/>
            <person name="Beliaev A."/>
            <person name="Bohutskyi P."/>
            <person name="Hill E.A."/>
            <person name="Rabines A."/>
            <person name="Zheng H."/>
            <person name="Allen L.Z."/>
            <person name="Kuo A."/>
            <person name="Grigoriev I.V."/>
            <person name="Allen A.E."/>
            <person name="Hazlebeck D."/>
            <person name="Allen E.E."/>
        </authorList>
    </citation>
    <scope>NUCLEOTIDE SEQUENCE</scope>
    <source>
        <strain evidence="4">Hildebrandi</strain>
    </source>
</reference>
<evidence type="ECO:0000313" key="5">
    <source>
        <dbReference type="Proteomes" id="UP000693970"/>
    </source>
</evidence>
<gene>
    <name evidence="4" type="ORF">IV203_029994</name>
</gene>
<reference evidence="4" key="2">
    <citation type="submission" date="2021-04" db="EMBL/GenBank/DDBJ databases">
        <authorList>
            <person name="Podell S."/>
        </authorList>
    </citation>
    <scope>NUCLEOTIDE SEQUENCE</scope>
    <source>
        <strain evidence="4">Hildebrandi</strain>
    </source>
</reference>
<dbReference type="GO" id="GO:0004519">
    <property type="term" value="F:endonuclease activity"/>
    <property type="evidence" value="ECO:0007669"/>
    <property type="project" value="UniProtKB-KW"/>
</dbReference>
<keyword evidence="4" id="KW-0378">Hydrolase</keyword>
<name>A0A9K3LSR4_9STRA</name>
<dbReference type="EMBL" id="JAGRRH010000007">
    <property type="protein sequence ID" value="KAG7367323.1"/>
    <property type="molecule type" value="Genomic_DNA"/>
</dbReference>
<comment type="caution">
    <text evidence="4">The sequence shown here is derived from an EMBL/GenBank/DDBJ whole genome shotgun (WGS) entry which is preliminary data.</text>
</comment>
<evidence type="ECO:0000259" key="3">
    <source>
        <dbReference type="Pfam" id="PF03372"/>
    </source>
</evidence>
<evidence type="ECO:0000256" key="1">
    <source>
        <dbReference type="SAM" id="Coils"/>
    </source>
</evidence>
<keyword evidence="1" id="KW-0175">Coiled coil</keyword>
<evidence type="ECO:0000313" key="4">
    <source>
        <dbReference type="EMBL" id="KAG7367323.1"/>
    </source>
</evidence>
<keyword evidence="4" id="KW-0540">Nuclease</keyword>
<organism evidence="4 5">
    <name type="scientific">Nitzschia inconspicua</name>
    <dbReference type="NCBI Taxonomy" id="303405"/>
    <lineage>
        <taxon>Eukaryota</taxon>
        <taxon>Sar</taxon>
        <taxon>Stramenopiles</taxon>
        <taxon>Ochrophyta</taxon>
        <taxon>Bacillariophyta</taxon>
        <taxon>Bacillariophyceae</taxon>
        <taxon>Bacillariophycidae</taxon>
        <taxon>Bacillariales</taxon>
        <taxon>Bacillariaceae</taxon>
        <taxon>Nitzschia</taxon>
    </lineage>
</organism>
<accession>A0A9K3LSR4</accession>
<feature type="region of interest" description="Disordered" evidence="2">
    <location>
        <begin position="1891"/>
        <end position="1926"/>
    </location>
</feature>
<keyword evidence="5" id="KW-1185">Reference proteome</keyword>
<keyword evidence="4" id="KW-0255">Endonuclease</keyword>